<feature type="domain" description="N-acetyltransferase" evidence="5">
    <location>
        <begin position="12"/>
        <end position="167"/>
    </location>
</feature>
<reference evidence="7" key="1">
    <citation type="journal article" date="2019" name="Int. J. Syst. Evol. Microbiol.">
        <title>The Global Catalogue of Microorganisms (GCM) 10K type strain sequencing project: providing services to taxonomists for standard genome sequencing and annotation.</title>
        <authorList>
            <consortium name="The Broad Institute Genomics Platform"/>
            <consortium name="The Broad Institute Genome Sequencing Center for Infectious Disease"/>
            <person name="Wu L."/>
            <person name="Ma J."/>
        </authorList>
    </citation>
    <scope>NUCLEOTIDE SEQUENCE [LARGE SCALE GENOMIC DNA]</scope>
    <source>
        <strain evidence="7">JCM 17979</strain>
    </source>
</reference>
<dbReference type="RefSeq" id="WP_345412573.1">
    <property type="nucleotide sequence ID" value="NZ_BAABHO010000009.1"/>
</dbReference>
<dbReference type="EMBL" id="BAABHO010000009">
    <property type="protein sequence ID" value="GAA4782737.1"/>
    <property type="molecule type" value="Genomic_DNA"/>
</dbReference>
<dbReference type="PROSITE" id="PS01349">
    <property type="entry name" value="NODA"/>
    <property type="match status" value="1"/>
</dbReference>
<keyword evidence="7" id="KW-1185">Reference proteome</keyword>
<dbReference type="InterPro" id="IPR000182">
    <property type="entry name" value="GNAT_dom"/>
</dbReference>
<dbReference type="Proteomes" id="UP001500928">
    <property type="component" value="Unassembled WGS sequence"/>
</dbReference>
<dbReference type="Gene3D" id="3.40.630.30">
    <property type="match status" value="1"/>
</dbReference>
<gene>
    <name evidence="6" type="ORF">GCM10023200_15230</name>
</gene>
<sequence length="197" mass="21196">MSTALLPAGGRGAGRPVTWSCHWETGLDPGDHEAVAGLLRQSYAGTTTTFGRGHSWAGARPELRVLGHQDGELVAHAGLVRRFLRAPDHDASVLVGDVGLVAVHPGRQGQRLGAALMDAVATSLEGLDVPFGFLTCDPDVRAFYERCGWTALLGHPVRSIRVDQALEDDRRNGMLLPVRRPVTEWPSGPVERNGQEI</sequence>
<organism evidence="6 7">
    <name type="scientific">Actinomycetospora chlora</name>
    <dbReference type="NCBI Taxonomy" id="663608"/>
    <lineage>
        <taxon>Bacteria</taxon>
        <taxon>Bacillati</taxon>
        <taxon>Actinomycetota</taxon>
        <taxon>Actinomycetes</taxon>
        <taxon>Pseudonocardiales</taxon>
        <taxon>Pseudonocardiaceae</taxon>
        <taxon>Actinomycetospora</taxon>
    </lineage>
</organism>
<evidence type="ECO:0000256" key="4">
    <source>
        <dbReference type="ARBA" id="ARBA00022679"/>
    </source>
</evidence>
<evidence type="ECO:0000259" key="5">
    <source>
        <dbReference type="PROSITE" id="PS51186"/>
    </source>
</evidence>
<dbReference type="InterPro" id="IPR003484">
    <property type="entry name" value="NodA"/>
</dbReference>
<keyword evidence="3" id="KW-0963">Cytoplasm</keyword>
<evidence type="ECO:0000313" key="7">
    <source>
        <dbReference type="Proteomes" id="UP001500928"/>
    </source>
</evidence>
<accession>A0ABP9AKI4</accession>
<comment type="similarity">
    <text evidence="1">Belongs to the NodA family.</text>
</comment>
<name>A0ABP9AKI4_9PSEU</name>
<evidence type="ECO:0000313" key="6">
    <source>
        <dbReference type="EMBL" id="GAA4782737.1"/>
    </source>
</evidence>
<keyword evidence="4" id="KW-0808">Transferase</keyword>
<protein>
    <recommendedName>
        <fullName evidence="2">Nodulation protein A</fullName>
    </recommendedName>
</protein>
<dbReference type="Pfam" id="PF02474">
    <property type="entry name" value="NodA"/>
    <property type="match status" value="1"/>
</dbReference>
<dbReference type="InterPro" id="IPR016181">
    <property type="entry name" value="Acyl_CoA_acyltransferase"/>
</dbReference>
<evidence type="ECO:0000256" key="1">
    <source>
        <dbReference type="ARBA" id="ARBA00010227"/>
    </source>
</evidence>
<comment type="caution">
    <text evidence="6">The sequence shown here is derived from an EMBL/GenBank/DDBJ whole genome shotgun (WGS) entry which is preliminary data.</text>
</comment>
<evidence type="ECO:0000256" key="2">
    <source>
        <dbReference type="ARBA" id="ARBA00014632"/>
    </source>
</evidence>
<dbReference type="CDD" id="cd04301">
    <property type="entry name" value="NAT_SF"/>
    <property type="match status" value="1"/>
</dbReference>
<dbReference type="PROSITE" id="PS51186">
    <property type="entry name" value="GNAT"/>
    <property type="match status" value="1"/>
</dbReference>
<evidence type="ECO:0000256" key="3">
    <source>
        <dbReference type="ARBA" id="ARBA00022490"/>
    </source>
</evidence>
<dbReference type="InterPro" id="IPR020567">
    <property type="entry name" value="Nodulation_prot_NodA_CS"/>
</dbReference>
<proteinExistence type="inferred from homology"/>
<dbReference type="SUPFAM" id="SSF55729">
    <property type="entry name" value="Acyl-CoA N-acyltransferases (Nat)"/>
    <property type="match status" value="1"/>
</dbReference>